<dbReference type="GeneID" id="95388799"/>
<accession>A0A7W5UXA6</accession>
<comment type="caution">
    <text evidence="2">The sequence shown here is derived from an EMBL/GenBank/DDBJ whole genome shotgun (WGS) entry which is preliminary data.</text>
</comment>
<dbReference type="EMBL" id="JACIBV010000001">
    <property type="protein sequence ID" value="MBB3726436.1"/>
    <property type="molecule type" value="Genomic_DNA"/>
</dbReference>
<dbReference type="Proteomes" id="UP000579945">
    <property type="component" value="Unassembled WGS sequence"/>
</dbReference>
<keyword evidence="3" id="KW-1185">Reference proteome</keyword>
<feature type="transmembrane region" description="Helical" evidence="1">
    <location>
        <begin position="140"/>
        <end position="159"/>
    </location>
</feature>
<name>A0A7W5UXA6_9ACTN</name>
<reference evidence="2 3" key="1">
    <citation type="submission" date="2020-08" db="EMBL/GenBank/DDBJ databases">
        <title>Sequencing the genomes of 1000 actinobacteria strains.</title>
        <authorList>
            <person name="Klenk H.-P."/>
        </authorList>
    </citation>
    <scope>NUCLEOTIDE SEQUENCE [LARGE SCALE GENOMIC DNA]</scope>
    <source>
        <strain evidence="2 3">DSM 44320</strain>
    </source>
</reference>
<evidence type="ECO:0000313" key="2">
    <source>
        <dbReference type="EMBL" id="MBB3726436.1"/>
    </source>
</evidence>
<keyword evidence="1" id="KW-0472">Membrane</keyword>
<protein>
    <submittedName>
        <fullName evidence="2">Putative membrane protein YecN with MAPEG domain</fullName>
    </submittedName>
</protein>
<proteinExistence type="predicted"/>
<dbReference type="AlphaFoldDB" id="A0A7W5UXA6"/>
<feature type="transmembrane region" description="Helical" evidence="1">
    <location>
        <begin position="20"/>
        <end position="41"/>
    </location>
</feature>
<keyword evidence="1" id="KW-1133">Transmembrane helix</keyword>
<sequence>MGGALDRWWFAPVSPRRVRILSVVVYLFLPLDMILFTGGVWGNAGNPSGYRPVLVARLLHLPGANPALVYALFAVVVGAALIAAWGRLPRAAGYTVAAGYLYWALLAMSYGKVDHDHLALVVALFVLPTAVRAGEQAAGWAIRCVQIAVVAAYFLSAYAKIRHGGWEWPNGATFQWAVSRRGTFFGEFVASLPGALLVGQWVVLLAETAAPALLFTRGRVLYAGVGFFALFHLMTWAAITIHFLPHVICLLAFLPLERAAIGGKRARRGTAGQPATVVGDGAVEPVS</sequence>
<organism evidence="2 3">
    <name type="scientific">Nonomuraea dietziae</name>
    <dbReference type="NCBI Taxonomy" id="65515"/>
    <lineage>
        <taxon>Bacteria</taxon>
        <taxon>Bacillati</taxon>
        <taxon>Actinomycetota</taxon>
        <taxon>Actinomycetes</taxon>
        <taxon>Streptosporangiales</taxon>
        <taxon>Streptosporangiaceae</taxon>
        <taxon>Nonomuraea</taxon>
    </lineage>
</organism>
<gene>
    <name evidence="2" type="ORF">FHR33_002296</name>
</gene>
<keyword evidence="1" id="KW-0812">Transmembrane</keyword>
<evidence type="ECO:0000256" key="1">
    <source>
        <dbReference type="SAM" id="Phobius"/>
    </source>
</evidence>
<dbReference type="RefSeq" id="WP_183645886.1">
    <property type="nucleotide sequence ID" value="NZ_JACIBV010000001.1"/>
</dbReference>
<feature type="transmembrane region" description="Helical" evidence="1">
    <location>
        <begin position="92"/>
        <end position="111"/>
    </location>
</feature>
<feature type="transmembrane region" description="Helical" evidence="1">
    <location>
        <begin position="243"/>
        <end position="261"/>
    </location>
</feature>
<feature type="transmembrane region" description="Helical" evidence="1">
    <location>
        <begin position="188"/>
        <end position="208"/>
    </location>
</feature>
<evidence type="ECO:0000313" key="3">
    <source>
        <dbReference type="Proteomes" id="UP000579945"/>
    </source>
</evidence>
<feature type="transmembrane region" description="Helical" evidence="1">
    <location>
        <begin position="67"/>
        <end position="85"/>
    </location>
</feature>